<dbReference type="NCBIfam" id="TIGR00173">
    <property type="entry name" value="menD"/>
    <property type="match status" value="1"/>
</dbReference>
<dbReference type="SUPFAM" id="SSF52518">
    <property type="entry name" value="Thiamin diphosphate-binding fold (THDP-binding)"/>
    <property type="match status" value="2"/>
</dbReference>
<dbReference type="EMBL" id="VCQU01000003">
    <property type="protein sequence ID" value="NMN95265.1"/>
    <property type="molecule type" value="Genomic_DNA"/>
</dbReference>
<comment type="catalytic activity">
    <reaction evidence="6">
        <text>isochorismate + 2-oxoglutarate + H(+) = 5-enolpyruvoyl-6-hydroxy-2-succinyl-cyclohex-3-ene-1-carboxylate + CO2</text>
        <dbReference type="Rhea" id="RHEA:25593"/>
        <dbReference type="ChEBI" id="CHEBI:15378"/>
        <dbReference type="ChEBI" id="CHEBI:16526"/>
        <dbReference type="ChEBI" id="CHEBI:16810"/>
        <dbReference type="ChEBI" id="CHEBI:29780"/>
        <dbReference type="ChEBI" id="CHEBI:58818"/>
        <dbReference type="EC" id="2.2.1.9"/>
    </reaction>
</comment>
<evidence type="ECO:0000256" key="4">
    <source>
        <dbReference type="ARBA" id="ARBA00023052"/>
    </source>
</evidence>
<dbReference type="PIRSF" id="PIRSF004983">
    <property type="entry name" value="MenD"/>
    <property type="match status" value="1"/>
</dbReference>
<sequence length="560" mass="58567">MTAALTQASVIVDELIRCGVRDAVLCPGSRNAPLAFALHRADAEGKVRLHVRIDERSAAFLALGLATATARLVPIITTSGSAVVNLAPGILEASYANLPLMVVSANRPGELLGTGASQMILQSGVFGAEVRAEATLSQADYDYPPDSQRLVQHNIRWRATICRLAASAHGLRDGHPGPVHLDVPFAEPLVGPQPVDVPLGRDDGGPWTAIEPARMDAPVTVDLTLNTLVITGHGAREIPELAGVPTIAEPSAPAVSNAVHPHAIAHLAPQQVVVVGRPTLHRQVVQLLSSPAVRIVVIAAEKSWTDVSGTANAVGRSVRVVGRSAVDWLQMCERASDIAYGAVGRALDSVDETTGLHVARALTRQLVSGDTLVIGSSNPIRDIALTWKRPCGVTVVANRGVAGIDGLVSTAVGAAIGSSGRTIALLGDLTFAHDSGGMLAGPSEPMPKDLTIVVANDNGGGIFSLLEQGDPAHADVFERVFGTPHETDFGQLCGAHGIPHQIVTEGELVDVLARKANSSKGLRVVEVRTSRVGLRDLHGEIRKEIEAEMSGYAQSALARE</sequence>
<keyword evidence="4 6" id="KW-0786">Thiamine pyrophosphate</keyword>
<dbReference type="Pfam" id="PF02776">
    <property type="entry name" value="TPP_enzyme_N"/>
    <property type="match status" value="1"/>
</dbReference>
<dbReference type="GO" id="GO:0030976">
    <property type="term" value="F:thiamine pyrophosphate binding"/>
    <property type="evidence" value="ECO:0007669"/>
    <property type="project" value="UniProtKB-UniRule"/>
</dbReference>
<keyword evidence="2 6" id="KW-0479">Metal-binding</keyword>
<evidence type="ECO:0000256" key="5">
    <source>
        <dbReference type="ARBA" id="ARBA00023211"/>
    </source>
</evidence>
<dbReference type="PANTHER" id="PTHR42916:SF1">
    <property type="entry name" value="PROTEIN PHYLLO, CHLOROPLASTIC"/>
    <property type="match status" value="1"/>
</dbReference>
<feature type="domain" description="Thiamine pyrophosphate enzyme N-terminal TPP-binding" evidence="7">
    <location>
        <begin position="8"/>
        <end position="121"/>
    </location>
</feature>
<dbReference type="PANTHER" id="PTHR42916">
    <property type="entry name" value="2-SUCCINYL-5-ENOLPYRUVYL-6-HYDROXY-3-CYCLOHEXENE-1-CARBOXYLATE SYNTHASE"/>
    <property type="match status" value="1"/>
</dbReference>
<dbReference type="UniPathway" id="UPA01057">
    <property type="reaction ID" value="UER00164"/>
</dbReference>
<evidence type="ECO:0000256" key="2">
    <source>
        <dbReference type="ARBA" id="ARBA00022723"/>
    </source>
</evidence>
<dbReference type="UniPathway" id="UPA00079"/>
<comment type="cofactor">
    <cofactor evidence="6">
        <name>Mg(2+)</name>
        <dbReference type="ChEBI" id="CHEBI:18420"/>
    </cofactor>
    <cofactor evidence="6">
        <name>Mn(2+)</name>
        <dbReference type="ChEBI" id="CHEBI:29035"/>
    </cofactor>
</comment>
<evidence type="ECO:0000313" key="9">
    <source>
        <dbReference type="Proteomes" id="UP000535543"/>
    </source>
</evidence>
<comment type="cofactor">
    <cofactor evidence="6">
        <name>thiamine diphosphate</name>
        <dbReference type="ChEBI" id="CHEBI:58937"/>
    </cofactor>
    <text evidence="6">Binds 1 thiamine pyrophosphate per subunit.</text>
</comment>
<dbReference type="Gene3D" id="3.40.50.970">
    <property type="match status" value="2"/>
</dbReference>
<dbReference type="InterPro" id="IPR012001">
    <property type="entry name" value="Thiamin_PyroP_enz_TPP-bd_dom"/>
</dbReference>
<dbReference type="GO" id="GO:0009234">
    <property type="term" value="P:menaquinone biosynthetic process"/>
    <property type="evidence" value="ECO:0007669"/>
    <property type="project" value="UniProtKB-UniRule"/>
</dbReference>
<dbReference type="GO" id="GO:0030145">
    <property type="term" value="F:manganese ion binding"/>
    <property type="evidence" value="ECO:0007669"/>
    <property type="project" value="UniProtKB-UniRule"/>
</dbReference>
<keyword evidence="9" id="KW-1185">Reference proteome</keyword>
<dbReference type="AlphaFoldDB" id="A0A848K8I0"/>
<evidence type="ECO:0000313" key="8">
    <source>
        <dbReference type="EMBL" id="NMN95265.1"/>
    </source>
</evidence>
<accession>A0A848K8I0</accession>
<dbReference type="GO" id="GO:0070204">
    <property type="term" value="F:2-succinyl-5-enolpyruvyl-6-hydroxy-3-cyclohexene-1-carboxylic-acid synthase activity"/>
    <property type="evidence" value="ECO:0007669"/>
    <property type="project" value="UniProtKB-UniRule"/>
</dbReference>
<comment type="caution">
    <text evidence="8">The sequence shown here is derived from an EMBL/GenBank/DDBJ whole genome shotgun (WGS) entry which is preliminary data.</text>
</comment>
<evidence type="ECO:0000256" key="6">
    <source>
        <dbReference type="HAMAP-Rule" id="MF_01659"/>
    </source>
</evidence>
<comment type="pathway">
    <text evidence="6">Quinol/quinone metabolism; 1,4-dihydroxy-2-naphthoate biosynthesis; 1,4-dihydroxy-2-naphthoate from chorismate: step 2/7.</text>
</comment>
<keyword evidence="5 6" id="KW-0464">Manganese</keyword>
<dbReference type="RefSeq" id="WP_169586017.1">
    <property type="nucleotide sequence ID" value="NZ_VCQU01000003.1"/>
</dbReference>
<dbReference type="InterPro" id="IPR004433">
    <property type="entry name" value="MenaQ_synth_MenD"/>
</dbReference>
<reference evidence="8 9" key="2">
    <citation type="submission" date="2020-06" db="EMBL/GenBank/DDBJ databases">
        <title>Antribacter stalactiti gen. nov., sp. nov., a new member of the family Nacardiaceae isolated from a cave.</title>
        <authorList>
            <person name="Kim I.S."/>
        </authorList>
    </citation>
    <scope>NUCLEOTIDE SEQUENCE [LARGE SCALE GENOMIC DNA]</scope>
    <source>
        <strain evidence="8 9">YC2-7</strain>
    </source>
</reference>
<evidence type="ECO:0000256" key="1">
    <source>
        <dbReference type="ARBA" id="ARBA00022679"/>
    </source>
</evidence>
<protein>
    <recommendedName>
        <fullName evidence="6">2-succinyl-5-enolpyruvyl-6-hydroxy-3-cyclohexene-1-carboxylate synthase</fullName>
        <shortName evidence="6">SEPHCHC synthase</shortName>
        <ecNumber evidence="6">2.2.1.9</ecNumber>
    </recommendedName>
    <alternativeName>
        <fullName evidence="6">Menaquinone biosynthesis protein MenD</fullName>
    </alternativeName>
</protein>
<dbReference type="CDD" id="cd02009">
    <property type="entry name" value="TPP_SHCHC_synthase"/>
    <property type="match status" value="1"/>
</dbReference>
<reference evidence="8 9" key="1">
    <citation type="submission" date="2019-05" db="EMBL/GenBank/DDBJ databases">
        <authorList>
            <person name="Lee S.D."/>
        </authorList>
    </citation>
    <scope>NUCLEOTIDE SEQUENCE [LARGE SCALE GENOMIC DNA]</scope>
    <source>
        <strain evidence="8 9">YC2-7</strain>
    </source>
</reference>
<dbReference type="GO" id="GO:0000287">
    <property type="term" value="F:magnesium ion binding"/>
    <property type="evidence" value="ECO:0007669"/>
    <property type="project" value="UniProtKB-UniRule"/>
</dbReference>
<dbReference type="EC" id="2.2.1.9" evidence="6"/>
<comment type="subunit">
    <text evidence="6">Homodimer.</text>
</comment>
<gene>
    <name evidence="6" type="primary">menD</name>
    <name evidence="8" type="ORF">FGL95_09500</name>
</gene>
<keyword evidence="1 6" id="KW-0808">Transferase</keyword>
<comment type="function">
    <text evidence="6">Catalyzes the thiamine diphosphate-dependent decarboxylation of 2-oxoglutarate and the subsequent addition of the resulting succinic semialdehyde-thiamine pyrophosphate anion to isochorismate to yield 2-succinyl-5-enolpyruvyl-6-hydroxy-3-cyclohexene-1-carboxylate (SEPHCHC).</text>
</comment>
<comment type="similarity">
    <text evidence="6">Belongs to the TPP enzyme family. MenD subfamily.</text>
</comment>
<proteinExistence type="inferred from homology"/>
<dbReference type="Gene3D" id="3.40.50.1220">
    <property type="entry name" value="TPP-binding domain"/>
    <property type="match status" value="1"/>
</dbReference>
<keyword evidence="3 6" id="KW-0460">Magnesium</keyword>
<dbReference type="Proteomes" id="UP000535543">
    <property type="component" value="Unassembled WGS sequence"/>
</dbReference>
<comment type="pathway">
    <text evidence="6">Quinol/quinone metabolism; menaquinone biosynthesis.</text>
</comment>
<organism evidence="8 9">
    <name type="scientific">Antrihabitans stalactiti</name>
    <dbReference type="NCBI Taxonomy" id="2584121"/>
    <lineage>
        <taxon>Bacteria</taxon>
        <taxon>Bacillati</taxon>
        <taxon>Actinomycetota</taxon>
        <taxon>Actinomycetes</taxon>
        <taxon>Mycobacteriales</taxon>
        <taxon>Nocardiaceae</taxon>
        <taxon>Antrihabitans</taxon>
    </lineage>
</organism>
<evidence type="ECO:0000259" key="7">
    <source>
        <dbReference type="Pfam" id="PF02776"/>
    </source>
</evidence>
<dbReference type="HAMAP" id="MF_01659">
    <property type="entry name" value="MenD"/>
    <property type="match status" value="1"/>
</dbReference>
<dbReference type="CDD" id="cd07037">
    <property type="entry name" value="TPP_PYR_MenD"/>
    <property type="match status" value="1"/>
</dbReference>
<dbReference type="InterPro" id="IPR029061">
    <property type="entry name" value="THDP-binding"/>
</dbReference>
<keyword evidence="6" id="KW-0474">Menaquinone biosynthesis</keyword>
<evidence type="ECO:0000256" key="3">
    <source>
        <dbReference type="ARBA" id="ARBA00022842"/>
    </source>
</evidence>
<name>A0A848K8I0_9NOCA</name>